<dbReference type="InterPro" id="IPR001126">
    <property type="entry name" value="UmuC"/>
</dbReference>
<dbReference type="AlphaFoldDB" id="A0A1G6ZMG3"/>
<evidence type="ECO:0000313" key="5">
    <source>
        <dbReference type="Proteomes" id="UP000199494"/>
    </source>
</evidence>
<dbReference type="CDD" id="cd03468">
    <property type="entry name" value="PolY_like"/>
    <property type="match status" value="1"/>
</dbReference>
<dbReference type="Pfam" id="PF00817">
    <property type="entry name" value="IMS"/>
    <property type="match status" value="1"/>
</dbReference>
<dbReference type="STRING" id="530584.SAMN05421630_11911"/>
<keyword evidence="2" id="KW-0227">DNA damage</keyword>
<gene>
    <name evidence="4" type="ORF">SAMN05421630_11911</name>
</gene>
<dbReference type="EMBL" id="FMZE01000019">
    <property type="protein sequence ID" value="SDE03682.1"/>
    <property type="molecule type" value="Genomic_DNA"/>
</dbReference>
<evidence type="ECO:0000313" key="4">
    <source>
        <dbReference type="EMBL" id="SDE03682.1"/>
    </source>
</evidence>
<protein>
    <submittedName>
        <fullName evidence="4">Protein ImuB</fullName>
    </submittedName>
</protein>
<evidence type="ECO:0000256" key="1">
    <source>
        <dbReference type="ARBA" id="ARBA00010945"/>
    </source>
</evidence>
<dbReference type="GO" id="GO:0006281">
    <property type="term" value="P:DNA repair"/>
    <property type="evidence" value="ECO:0007669"/>
    <property type="project" value="InterPro"/>
</dbReference>
<comment type="similarity">
    <text evidence="1">Belongs to the DNA polymerase type-Y family.</text>
</comment>
<dbReference type="Proteomes" id="UP000199494">
    <property type="component" value="Unassembled WGS sequence"/>
</dbReference>
<evidence type="ECO:0000256" key="3">
    <source>
        <dbReference type="ARBA" id="ARBA00025589"/>
    </source>
</evidence>
<dbReference type="InterPro" id="IPR043502">
    <property type="entry name" value="DNA/RNA_pol_sf"/>
</dbReference>
<dbReference type="Gene3D" id="3.40.1170.60">
    <property type="match status" value="1"/>
</dbReference>
<dbReference type="InterPro" id="IPR050356">
    <property type="entry name" value="SulA_CellDiv_inhibitor"/>
</dbReference>
<proteinExistence type="inferred from homology"/>
<sequence>MTREDGDLAWVPDNEGAVEGAEHSIVDSGSREGPPISRMLVLWCPDWPVVAAAATAGVPAHLPAAVFAGNRVVACSAVARSNGVRRGMRRREAQARCPDVEVFAEDPGRDARLFEPVAAAVEELIVGVEVVRPGVVAVPISGASAYFGGEDRLVELLADRVASATGAECQVGVADGMFAATLAAHRSVLVARGAGGAFLAPLSVTELDQPGTERGELVDLLRRLGIRTLGAFAALPERDVVSRFGSAGLLAHRLARGRDERPPQRRRPPPELAVTTTFDPVLDRIDAAAFMAKTLAGRFHEGLATRGLACTRLGIHATTENGEELSRIWRCAGPLTPEGIADRVRWQFEGWLRKGDGIRPTSGVAELRLEPEETVEGHSLQLGLWQGGGEGEHTPESERAGRALVHVQGLLGPDSVFTAVPDGGSGPAQRVRMVPWGDPRTTEGREAAPWPERLPGLSPATIFDEIIPVIVADENGEQVSVTDRCVLTGAPRSVAIDGGGARDVLGWAGPWRVLAKWWAPEGAATCARLQVVLSGANPIALLLNWQEKRSPLWTVEGMYD</sequence>
<keyword evidence="5" id="KW-1185">Reference proteome</keyword>
<dbReference type="PROSITE" id="PS50173">
    <property type="entry name" value="UMUC"/>
    <property type="match status" value="1"/>
</dbReference>
<dbReference type="SUPFAM" id="SSF56672">
    <property type="entry name" value="DNA/RNA polymerases"/>
    <property type="match status" value="1"/>
</dbReference>
<evidence type="ECO:0000256" key="2">
    <source>
        <dbReference type="ARBA" id="ARBA00022763"/>
    </source>
</evidence>
<name>A0A1G6ZMG3_9PSEU</name>
<organism evidence="4 5">
    <name type="scientific">Prauserella marina</name>
    <dbReference type="NCBI Taxonomy" id="530584"/>
    <lineage>
        <taxon>Bacteria</taxon>
        <taxon>Bacillati</taxon>
        <taxon>Actinomycetota</taxon>
        <taxon>Actinomycetes</taxon>
        <taxon>Pseudonocardiales</taxon>
        <taxon>Pseudonocardiaceae</taxon>
        <taxon>Prauserella</taxon>
    </lineage>
</organism>
<accession>A0A1G6ZMG3</accession>
<dbReference type="PANTHER" id="PTHR35369:SF2">
    <property type="entry name" value="BLR3025 PROTEIN"/>
    <property type="match status" value="1"/>
</dbReference>
<reference evidence="4 5" key="1">
    <citation type="submission" date="2016-10" db="EMBL/GenBank/DDBJ databases">
        <authorList>
            <person name="de Groot N.N."/>
        </authorList>
    </citation>
    <scope>NUCLEOTIDE SEQUENCE [LARGE SCALE GENOMIC DNA]</scope>
    <source>
        <strain evidence="4 5">CGMCC 4.5506</strain>
    </source>
</reference>
<dbReference type="PANTHER" id="PTHR35369">
    <property type="entry name" value="BLR3025 PROTEIN-RELATED"/>
    <property type="match status" value="1"/>
</dbReference>
<dbReference type="InterPro" id="IPR043128">
    <property type="entry name" value="Rev_trsase/Diguanyl_cyclase"/>
</dbReference>
<dbReference type="Gene3D" id="3.30.70.270">
    <property type="match status" value="1"/>
</dbReference>
<comment type="function">
    <text evidence="3">Poorly processive, error-prone DNA polymerase involved in untargeted mutagenesis. Copies undamaged DNA at stalled replication forks, which arise in vivo from mismatched or misaligned primer ends. These misaligned primers can be extended by PolIV. Exhibits no 3'-5' exonuclease (proofreading) activity. May be involved in translesional synthesis, in conjunction with the beta clamp from PolIII.</text>
</comment>